<dbReference type="InterPro" id="IPR011009">
    <property type="entry name" value="Kinase-like_dom_sf"/>
</dbReference>
<accession>A0A060XKA3</accession>
<evidence type="ECO:0000259" key="3">
    <source>
        <dbReference type="PROSITE" id="PS51377"/>
    </source>
</evidence>
<dbReference type="PANTHER" id="PTHR21560">
    <property type="entry name" value="VERY KIND PROTEIN"/>
    <property type="match status" value="1"/>
</dbReference>
<reference evidence="4" key="2">
    <citation type="submission" date="2014-03" db="EMBL/GenBank/DDBJ databases">
        <authorList>
            <person name="Genoscope - CEA"/>
        </authorList>
    </citation>
    <scope>NUCLEOTIDE SEQUENCE</scope>
</reference>
<feature type="compositionally biased region" description="Polar residues" evidence="2">
    <location>
        <begin position="701"/>
        <end position="730"/>
    </location>
</feature>
<evidence type="ECO:0000256" key="2">
    <source>
        <dbReference type="SAM" id="MobiDB-lite"/>
    </source>
</evidence>
<feature type="compositionally biased region" description="Basic and acidic residues" evidence="2">
    <location>
        <begin position="340"/>
        <end position="354"/>
    </location>
</feature>
<dbReference type="PROSITE" id="PS51377">
    <property type="entry name" value="KIND"/>
    <property type="match status" value="2"/>
</dbReference>
<feature type="domain" description="KIND" evidence="3">
    <location>
        <begin position="66"/>
        <end position="246"/>
    </location>
</feature>
<feature type="region of interest" description="Disordered" evidence="2">
    <location>
        <begin position="316"/>
        <end position="389"/>
    </location>
</feature>
<evidence type="ECO:0000313" key="5">
    <source>
        <dbReference type="Proteomes" id="UP000193380"/>
    </source>
</evidence>
<feature type="compositionally biased region" description="Polar residues" evidence="2">
    <location>
        <begin position="277"/>
        <end position="287"/>
    </location>
</feature>
<reference evidence="4" key="1">
    <citation type="journal article" date="2014" name="Nat. Commun.">
        <title>The rainbow trout genome provides novel insights into evolution after whole-genome duplication in vertebrates.</title>
        <authorList>
            <person name="Berthelot C."/>
            <person name="Brunet F."/>
            <person name="Chalopin D."/>
            <person name="Juanchich A."/>
            <person name="Bernard M."/>
            <person name="Noel B."/>
            <person name="Bento P."/>
            <person name="Da Silva C."/>
            <person name="Labadie K."/>
            <person name="Alberti A."/>
            <person name="Aury J.M."/>
            <person name="Louis A."/>
            <person name="Dehais P."/>
            <person name="Bardou P."/>
            <person name="Montfort J."/>
            <person name="Klopp C."/>
            <person name="Cabau C."/>
            <person name="Gaspin C."/>
            <person name="Thorgaard G.H."/>
            <person name="Boussaha M."/>
            <person name="Quillet E."/>
            <person name="Guyomard R."/>
            <person name="Galiana D."/>
            <person name="Bobe J."/>
            <person name="Volff J.N."/>
            <person name="Genet C."/>
            <person name="Wincker P."/>
            <person name="Jaillon O."/>
            <person name="Roest Crollius H."/>
            <person name="Guiguen Y."/>
        </authorList>
    </citation>
    <scope>NUCLEOTIDE SEQUENCE [LARGE SCALE GENOMIC DNA]</scope>
</reference>
<dbReference type="GO" id="GO:0005085">
    <property type="term" value="F:guanyl-nucleotide exchange factor activity"/>
    <property type="evidence" value="ECO:0007669"/>
    <property type="project" value="InterPro"/>
</dbReference>
<keyword evidence="1" id="KW-0677">Repeat</keyword>
<dbReference type="GO" id="GO:0032045">
    <property type="term" value="C:guanyl-nucleotide exchange factor complex"/>
    <property type="evidence" value="ECO:0007669"/>
    <property type="project" value="TreeGrafter"/>
</dbReference>
<feature type="compositionally biased region" description="Basic and acidic residues" evidence="2">
    <location>
        <begin position="838"/>
        <end position="847"/>
    </location>
</feature>
<name>A0A060XKA3_ONCMY</name>
<dbReference type="PANTHER" id="PTHR21560:SF0">
    <property type="entry name" value="KINASE NON-CATALYTIC C-LOBE DOMAIN-CONTAINING PROTEIN 1"/>
    <property type="match status" value="1"/>
</dbReference>
<dbReference type="GO" id="GO:0007264">
    <property type="term" value="P:small GTPase-mediated signal transduction"/>
    <property type="evidence" value="ECO:0007669"/>
    <property type="project" value="InterPro"/>
</dbReference>
<dbReference type="InterPro" id="IPR011019">
    <property type="entry name" value="KIND_dom"/>
</dbReference>
<evidence type="ECO:0000256" key="1">
    <source>
        <dbReference type="ARBA" id="ARBA00022737"/>
    </source>
</evidence>
<dbReference type="Proteomes" id="UP000193380">
    <property type="component" value="Unassembled WGS sequence"/>
</dbReference>
<feature type="domain" description="KIND" evidence="3">
    <location>
        <begin position="423"/>
        <end position="595"/>
    </location>
</feature>
<evidence type="ECO:0000313" key="4">
    <source>
        <dbReference type="EMBL" id="CDQ79901.1"/>
    </source>
</evidence>
<dbReference type="InterPro" id="IPR029899">
    <property type="entry name" value="KNDC1"/>
</dbReference>
<dbReference type="SUPFAM" id="SSF56112">
    <property type="entry name" value="Protein kinase-like (PK-like)"/>
    <property type="match status" value="1"/>
</dbReference>
<feature type="region of interest" description="Disordered" evidence="2">
    <location>
        <begin position="277"/>
        <end position="298"/>
    </location>
</feature>
<dbReference type="EMBL" id="FR905516">
    <property type="protein sequence ID" value="CDQ79901.1"/>
    <property type="molecule type" value="Genomic_DNA"/>
</dbReference>
<dbReference type="PaxDb" id="8022-A0A060XKA3"/>
<sequence>MGGGDIGIHSRPSLLPSNPQLTPPFLSRNYKNDFTTLNITTFTFYSLFHMHACVDACLCVSPQENVSLADILSLRDICLTEQEVWAVCVECVLALQSIASSPLFHTLCITPDTLAFNAHGNVCFMEQLSDDPEGSFIPPEFDKTGSTFEGHVYSLGSTLSAALDFVIEPELEAELGEEIQRLLEQMQEEGPEDRPLPQDLLSFAEEKLVDTSSTALCRKLSSIGRRVLSIESVATFQDGWRGSWEARWQQPKPNWQLHKSIDSEDKRAGRVRGVLNRSCSVPDSNNPPAFPPAPHGDISVNVSDLTEIGAEECMGHGSVWSTRGDREKAPYECNDSEQWDSARDSETLEGERDSTLPICGAETDSDSQSGTRDETSSSRPAQDPDMLVDSACNMTSTSNLYTPNNHMTKSMLCLNEQSQDEWISLRDLLTRSGQRPSVNELWALCHTCLSTLQTYLDYPAYLCLDTMYVGCEGEVLFLKPKNTGACDAFYLAPEFQEHGIVTEKACVYGVAAILWATAKFNLSANQKLAMPRKLKMLLLEMAKRTPIERPSIVVAKKSCRDYLSRLGTNAETVWTNLINRVHPNGLDSRVNSSQESTRFVPMATESQLAPVPGPVPHSYPISGAPQLPEAFTSLATHFNPIVLTREGDTEETPLPASDIEEAISEVTRGNDIQPVQEAKDRETPSHLEDLPLPQSDRDLQDNGQDSPANQRSVVTHNLSSTASSGWTLVNSPPPTSPKLSNQRTPISDHPLPPSTTQLTSSSSCQSSSCSHLTGSGVFNNFLLRQDPLTGHLTLVPVQITVPESLHGLELNLPLTSSSSYLQASMPHPHNGEVGPRTGEGEGEHLSESHGPPQGDSLPPPSPLMNPSLQEVIGLLRAEFAFNGYLENGVEDLAMGEYFLSLKDLHYQTFCNVVKEVL</sequence>
<dbReference type="SMART" id="SM00750">
    <property type="entry name" value="KIND"/>
    <property type="match status" value="2"/>
</dbReference>
<dbReference type="STRING" id="8022.A0A060XKA3"/>
<dbReference type="GO" id="GO:0043025">
    <property type="term" value="C:neuronal cell body"/>
    <property type="evidence" value="ECO:0007669"/>
    <property type="project" value="TreeGrafter"/>
</dbReference>
<feature type="region of interest" description="Disordered" evidence="2">
    <location>
        <begin position="819"/>
        <end position="863"/>
    </location>
</feature>
<dbReference type="Pfam" id="PF16474">
    <property type="entry name" value="KIND"/>
    <property type="match status" value="1"/>
</dbReference>
<dbReference type="GO" id="GO:0048814">
    <property type="term" value="P:regulation of dendrite morphogenesis"/>
    <property type="evidence" value="ECO:0007669"/>
    <property type="project" value="TreeGrafter"/>
</dbReference>
<proteinExistence type="predicted"/>
<dbReference type="AlphaFoldDB" id="A0A060XKA3"/>
<feature type="compositionally biased region" description="Basic and acidic residues" evidence="2">
    <location>
        <begin position="677"/>
        <end position="700"/>
    </location>
</feature>
<dbReference type="FunFam" id="1.10.510.10:FF:000529">
    <property type="entry name" value="Kinase non-catalytic C-lobe domain-containing 1"/>
    <property type="match status" value="1"/>
</dbReference>
<gene>
    <name evidence="4" type="ORF">GSONMT00033913001</name>
</gene>
<feature type="region of interest" description="Disordered" evidence="2">
    <location>
        <begin position="662"/>
        <end position="769"/>
    </location>
</feature>
<dbReference type="Gene3D" id="1.10.510.10">
    <property type="entry name" value="Transferase(Phosphotransferase) domain 1"/>
    <property type="match status" value="2"/>
</dbReference>
<protein>
    <recommendedName>
        <fullName evidence="3">KIND domain-containing protein</fullName>
    </recommendedName>
</protein>
<feature type="compositionally biased region" description="Low complexity" evidence="2">
    <location>
        <begin position="754"/>
        <end position="769"/>
    </location>
</feature>
<organism evidence="4 5">
    <name type="scientific">Oncorhynchus mykiss</name>
    <name type="common">Rainbow trout</name>
    <name type="synonym">Salmo gairdneri</name>
    <dbReference type="NCBI Taxonomy" id="8022"/>
    <lineage>
        <taxon>Eukaryota</taxon>
        <taxon>Metazoa</taxon>
        <taxon>Chordata</taxon>
        <taxon>Craniata</taxon>
        <taxon>Vertebrata</taxon>
        <taxon>Euteleostomi</taxon>
        <taxon>Actinopterygii</taxon>
        <taxon>Neopterygii</taxon>
        <taxon>Teleostei</taxon>
        <taxon>Protacanthopterygii</taxon>
        <taxon>Salmoniformes</taxon>
        <taxon>Salmonidae</taxon>
        <taxon>Salmoninae</taxon>
        <taxon>Oncorhynchus</taxon>
    </lineage>
</organism>
<dbReference type="GO" id="GO:0030425">
    <property type="term" value="C:dendrite"/>
    <property type="evidence" value="ECO:0007669"/>
    <property type="project" value="TreeGrafter"/>
</dbReference>